<organism evidence="2 3">
    <name type="scientific">Arctia plantaginis</name>
    <name type="common">Wood tiger moth</name>
    <name type="synonym">Phalaena plantaginis</name>
    <dbReference type="NCBI Taxonomy" id="874455"/>
    <lineage>
        <taxon>Eukaryota</taxon>
        <taxon>Metazoa</taxon>
        <taxon>Ecdysozoa</taxon>
        <taxon>Arthropoda</taxon>
        <taxon>Hexapoda</taxon>
        <taxon>Insecta</taxon>
        <taxon>Pterygota</taxon>
        <taxon>Neoptera</taxon>
        <taxon>Endopterygota</taxon>
        <taxon>Lepidoptera</taxon>
        <taxon>Glossata</taxon>
        <taxon>Ditrysia</taxon>
        <taxon>Noctuoidea</taxon>
        <taxon>Erebidae</taxon>
        <taxon>Arctiinae</taxon>
        <taxon>Arctia</taxon>
    </lineage>
</organism>
<keyword evidence="3" id="KW-1185">Reference proteome</keyword>
<name>A0A8S0ZYQ8_ARCPL</name>
<feature type="compositionally biased region" description="Low complexity" evidence="1">
    <location>
        <begin position="23"/>
        <end position="32"/>
    </location>
</feature>
<dbReference type="AlphaFoldDB" id="A0A8S0ZYQ8"/>
<dbReference type="EMBL" id="CADEBC010000491">
    <property type="protein sequence ID" value="CAB3237574.1"/>
    <property type="molecule type" value="Genomic_DNA"/>
</dbReference>
<evidence type="ECO:0000313" key="3">
    <source>
        <dbReference type="Proteomes" id="UP000494106"/>
    </source>
</evidence>
<reference evidence="2 3" key="1">
    <citation type="submission" date="2020-04" db="EMBL/GenBank/DDBJ databases">
        <authorList>
            <person name="Wallbank WR R."/>
            <person name="Pardo Diaz C."/>
            <person name="Kozak K."/>
            <person name="Martin S."/>
            <person name="Jiggins C."/>
            <person name="Moest M."/>
            <person name="Warren A I."/>
            <person name="Byers J.R.P. K."/>
            <person name="Montejo-Kovacevich G."/>
            <person name="Yen C E."/>
        </authorList>
    </citation>
    <scope>NUCLEOTIDE SEQUENCE [LARGE SCALE GENOMIC DNA]</scope>
</reference>
<protein>
    <submittedName>
        <fullName evidence="2">Uncharacterized protein</fullName>
    </submittedName>
</protein>
<sequence>MQLRLKLSQQTKSKTADFKAQTSSVSIPSSQSKDGHCWTQASPTVHYNNRWCAARIQRKDTFEDGAKKFSSGDRVPKDGAGSYVNHVLGYQYSPNPDHREFV</sequence>
<dbReference type="Proteomes" id="UP000494106">
    <property type="component" value="Unassembled WGS sequence"/>
</dbReference>
<accession>A0A8S0ZYQ8</accession>
<evidence type="ECO:0000313" key="2">
    <source>
        <dbReference type="EMBL" id="CAB3237574.1"/>
    </source>
</evidence>
<gene>
    <name evidence="2" type="ORF">APLA_LOCUS6956</name>
</gene>
<proteinExistence type="predicted"/>
<evidence type="ECO:0000256" key="1">
    <source>
        <dbReference type="SAM" id="MobiDB-lite"/>
    </source>
</evidence>
<comment type="caution">
    <text evidence="2">The sequence shown here is derived from an EMBL/GenBank/DDBJ whole genome shotgun (WGS) entry which is preliminary data.</text>
</comment>
<feature type="region of interest" description="Disordered" evidence="1">
    <location>
        <begin position="1"/>
        <end position="35"/>
    </location>
</feature>